<comment type="subcellular location">
    <subcellularLocation>
        <location evidence="1">Secreted</location>
        <location evidence="1">Cell wall</location>
    </subcellularLocation>
</comment>
<evidence type="ECO:0000313" key="10">
    <source>
        <dbReference type="Proteomes" id="UP000629365"/>
    </source>
</evidence>
<keyword evidence="10" id="KW-1185">Reference proteome</keyword>
<dbReference type="Gene3D" id="3.40.720.10">
    <property type="entry name" value="Alkaline Phosphatase, subunit A"/>
    <property type="match status" value="2"/>
</dbReference>
<accession>A0ABQ1REP2</accession>
<dbReference type="PROSITE" id="PS51318">
    <property type="entry name" value="TAT"/>
    <property type="match status" value="1"/>
</dbReference>
<dbReference type="InterPro" id="IPR007312">
    <property type="entry name" value="Phosphoesterase"/>
</dbReference>
<keyword evidence="4" id="KW-0134">Cell wall</keyword>
<comment type="catalytic activity">
    <reaction evidence="7">
        <text>a 1,2-diacyl-sn-glycero-3-phosphocholine + H2O = phosphocholine + a 1,2-diacyl-sn-glycerol + H(+)</text>
        <dbReference type="Rhea" id="RHEA:10604"/>
        <dbReference type="ChEBI" id="CHEBI:15377"/>
        <dbReference type="ChEBI" id="CHEBI:15378"/>
        <dbReference type="ChEBI" id="CHEBI:17815"/>
        <dbReference type="ChEBI" id="CHEBI:57643"/>
        <dbReference type="ChEBI" id="CHEBI:295975"/>
        <dbReference type="EC" id="3.1.4.3"/>
    </reaction>
    <physiologicalReaction direction="left-to-right" evidence="7">
        <dbReference type="Rhea" id="RHEA:10605"/>
    </physiologicalReaction>
</comment>
<organism evidence="9 10">
    <name type="scientific">Microbacterium murale</name>
    <dbReference type="NCBI Taxonomy" id="1081040"/>
    <lineage>
        <taxon>Bacteria</taxon>
        <taxon>Bacillati</taxon>
        <taxon>Actinomycetota</taxon>
        <taxon>Actinomycetes</taxon>
        <taxon>Micrococcales</taxon>
        <taxon>Microbacteriaceae</taxon>
        <taxon>Microbacterium</taxon>
    </lineage>
</organism>
<comment type="similarity">
    <text evidence="2">Belongs to the bacterial phospholipase C family.</text>
</comment>
<feature type="compositionally biased region" description="Basic and acidic residues" evidence="8">
    <location>
        <begin position="1"/>
        <end position="17"/>
    </location>
</feature>
<dbReference type="EMBL" id="BMCM01000001">
    <property type="protein sequence ID" value="GGD68054.1"/>
    <property type="molecule type" value="Genomic_DNA"/>
</dbReference>
<feature type="region of interest" description="Disordered" evidence="8">
    <location>
        <begin position="1"/>
        <end position="22"/>
    </location>
</feature>
<evidence type="ECO:0000256" key="3">
    <source>
        <dbReference type="ARBA" id="ARBA00012018"/>
    </source>
</evidence>
<keyword evidence="4" id="KW-0964">Secreted</keyword>
<dbReference type="InterPro" id="IPR017850">
    <property type="entry name" value="Alkaline_phosphatase_core_sf"/>
</dbReference>
<dbReference type="EC" id="3.1.4.3" evidence="3"/>
<keyword evidence="5" id="KW-0378">Hydrolase</keyword>
<dbReference type="Pfam" id="PF04185">
    <property type="entry name" value="Phosphoesterase"/>
    <property type="match status" value="1"/>
</dbReference>
<evidence type="ECO:0000256" key="4">
    <source>
        <dbReference type="ARBA" id="ARBA00022512"/>
    </source>
</evidence>
<gene>
    <name evidence="9" type="ORF">GCM10007269_08940</name>
</gene>
<protein>
    <recommendedName>
        <fullName evidence="3">phospholipase C</fullName>
        <ecNumber evidence="3">3.1.4.3</ecNumber>
    </recommendedName>
</protein>
<dbReference type="PANTHER" id="PTHR31956">
    <property type="entry name" value="NON-SPECIFIC PHOSPHOLIPASE C4-RELATED"/>
    <property type="match status" value="1"/>
</dbReference>
<proteinExistence type="inferred from homology"/>
<evidence type="ECO:0000256" key="7">
    <source>
        <dbReference type="ARBA" id="ARBA00048421"/>
    </source>
</evidence>
<evidence type="ECO:0000256" key="8">
    <source>
        <dbReference type="SAM" id="MobiDB-lite"/>
    </source>
</evidence>
<dbReference type="PANTHER" id="PTHR31956:SF1">
    <property type="entry name" value="NON-SPECIFIC PHOSPHOLIPASE C1"/>
    <property type="match status" value="1"/>
</dbReference>
<keyword evidence="6" id="KW-0843">Virulence</keyword>
<reference evidence="10" key="1">
    <citation type="journal article" date="2019" name="Int. J. Syst. Evol. Microbiol.">
        <title>The Global Catalogue of Microorganisms (GCM) 10K type strain sequencing project: providing services to taxonomists for standard genome sequencing and annotation.</title>
        <authorList>
            <consortium name="The Broad Institute Genomics Platform"/>
            <consortium name="The Broad Institute Genome Sequencing Center for Infectious Disease"/>
            <person name="Wu L."/>
            <person name="Ma J."/>
        </authorList>
    </citation>
    <scope>NUCLEOTIDE SEQUENCE [LARGE SCALE GENOMIC DNA]</scope>
    <source>
        <strain evidence="10">CCM 7640</strain>
    </source>
</reference>
<dbReference type="InterPro" id="IPR006311">
    <property type="entry name" value="TAT_signal"/>
</dbReference>
<evidence type="ECO:0000256" key="1">
    <source>
        <dbReference type="ARBA" id="ARBA00004191"/>
    </source>
</evidence>
<dbReference type="Proteomes" id="UP000629365">
    <property type="component" value="Unassembled WGS sequence"/>
</dbReference>
<dbReference type="RefSeq" id="WP_188435341.1">
    <property type="nucleotide sequence ID" value="NZ_BMCM01000001.1"/>
</dbReference>
<evidence type="ECO:0000256" key="6">
    <source>
        <dbReference type="ARBA" id="ARBA00023026"/>
    </source>
</evidence>
<evidence type="ECO:0000256" key="5">
    <source>
        <dbReference type="ARBA" id="ARBA00022801"/>
    </source>
</evidence>
<sequence>MEDAGEHGDEAGDEHAGRQSRRSFLRASGIGAAGIAAGAIGAAAVTRGFQGHGDPDATYGFTPLPARREPGFDHVVVLMFENRSFDHVLGRLYTADSVPNGQTFEGLQNGDHSNAAPDGTVVPAHVYEGTTDQIMSQPDPDPGEFYSHVNTQLFDVVDPDTNADLAAHDLAAPWNAPRDKREATMSGFVRDYIINFRLERGKDPTPEEYAAVMGGFAPEMLPVISALARGFAVYDHWHCAVPSQTFCNRSFFHASTSHGFVTNVHNGGQSKWLDAPAVPTIFNRLEDAGKIWRVYYDADQGASLTGMLHAPSIEKYWKTNFRSMEQFHDDARTGHLPDYAFIEPRMVFDHNDMHPPVSRPKVVHESDGATYDSALSDIRAAEALLAEVYSSVRGASTSDGSNAMNTMLLVTFDEHGGIYDHVAPPAATPPTKPAEPGEMGFTFDRLGARVPAIVISAHTAAGTVINDEMHHGSVVKTLCEQHGLSPLTRRDADAPSMRNAVTLKTPRQPALWPDVHSPYVPKNPEARRAKPTDAAHRDRPLTAPALGLIGLLLEKYEPGAELPRTYGDAYAVLQKHGQDLFGVRD</sequence>
<evidence type="ECO:0000313" key="9">
    <source>
        <dbReference type="EMBL" id="GGD68054.1"/>
    </source>
</evidence>
<dbReference type="SUPFAM" id="SSF53649">
    <property type="entry name" value="Alkaline phosphatase-like"/>
    <property type="match status" value="1"/>
</dbReference>
<comment type="caution">
    <text evidence="9">The sequence shown here is derived from an EMBL/GenBank/DDBJ whole genome shotgun (WGS) entry which is preliminary data.</text>
</comment>
<evidence type="ECO:0000256" key="2">
    <source>
        <dbReference type="ARBA" id="ARBA00009717"/>
    </source>
</evidence>
<name>A0ABQ1REP2_9MICO</name>